<keyword evidence="6" id="KW-0808">Transferase</keyword>
<dbReference type="GO" id="GO:0004674">
    <property type="term" value="F:protein serine/threonine kinase activity"/>
    <property type="evidence" value="ECO:0007669"/>
    <property type="project" value="TreeGrafter"/>
</dbReference>
<dbReference type="AlphaFoldDB" id="A0A2H3JG70"/>
<dbReference type="EMBL" id="KB468053">
    <property type="protein sequence ID" value="PCH40535.1"/>
    <property type="molecule type" value="Genomic_DNA"/>
</dbReference>
<feature type="compositionally biased region" description="Basic residues" evidence="4">
    <location>
        <begin position="531"/>
        <end position="541"/>
    </location>
</feature>
<dbReference type="InterPro" id="IPR017441">
    <property type="entry name" value="Protein_kinase_ATP_BS"/>
</dbReference>
<evidence type="ECO:0000256" key="4">
    <source>
        <dbReference type="SAM" id="MobiDB-lite"/>
    </source>
</evidence>
<feature type="compositionally biased region" description="Low complexity" evidence="4">
    <location>
        <begin position="565"/>
        <end position="575"/>
    </location>
</feature>
<feature type="region of interest" description="Disordered" evidence="4">
    <location>
        <begin position="463"/>
        <end position="544"/>
    </location>
</feature>
<accession>A0A2H3JG70</accession>
<evidence type="ECO:0000313" key="6">
    <source>
        <dbReference type="EMBL" id="PCH40535.1"/>
    </source>
</evidence>
<keyword evidence="1 3" id="KW-0547">Nucleotide-binding</keyword>
<keyword evidence="6" id="KW-0418">Kinase</keyword>
<organism evidence="6 7">
    <name type="scientific">Wolfiporia cocos (strain MD-104)</name>
    <name type="common">Brown rot fungus</name>
    <dbReference type="NCBI Taxonomy" id="742152"/>
    <lineage>
        <taxon>Eukaryota</taxon>
        <taxon>Fungi</taxon>
        <taxon>Dikarya</taxon>
        <taxon>Basidiomycota</taxon>
        <taxon>Agaricomycotina</taxon>
        <taxon>Agaricomycetes</taxon>
        <taxon>Polyporales</taxon>
        <taxon>Phaeolaceae</taxon>
        <taxon>Wolfiporia</taxon>
    </lineage>
</organism>
<gene>
    <name evidence="6" type="ORF">WOLCODRAFT_136922</name>
</gene>
<dbReference type="Proteomes" id="UP000218811">
    <property type="component" value="Unassembled WGS sequence"/>
</dbReference>
<dbReference type="GO" id="GO:0005737">
    <property type="term" value="C:cytoplasm"/>
    <property type="evidence" value="ECO:0007669"/>
    <property type="project" value="TreeGrafter"/>
</dbReference>
<name>A0A2H3JG70_WOLCO</name>
<dbReference type="InterPro" id="IPR000719">
    <property type="entry name" value="Prot_kinase_dom"/>
</dbReference>
<feature type="compositionally biased region" description="Low complexity" evidence="4">
    <location>
        <begin position="498"/>
        <end position="524"/>
    </location>
</feature>
<evidence type="ECO:0000256" key="2">
    <source>
        <dbReference type="ARBA" id="ARBA00022840"/>
    </source>
</evidence>
<dbReference type="Pfam" id="PF00069">
    <property type="entry name" value="Pkinase"/>
    <property type="match status" value="2"/>
</dbReference>
<feature type="domain" description="Protein kinase" evidence="5">
    <location>
        <begin position="126"/>
        <end position="450"/>
    </location>
</feature>
<dbReference type="GO" id="GO:0005524">
    <property type="term" value="F:ATP binding"/>
    <property type="evidence" value="ECO:0007669"/>
    <property type="project" value="UniProtKB-UniRule"/>
</dbReference>
<evidence type="ECO:0000256" key="3">
    <source>
        <dbReference type="PROSITE-ProRule" id="PRU10141"/>
    </source>
</evidence>
<dbReference type="PROSITE" id="PS50011">
    <property type="entry name" value="PROTEIN_KINASE_DOM"/>
    <property type="match status" value="1"/>
</dbReference>
<evidence type="ECO:0000256" key="1">
    <source>
        <dbReference type="ARBA" id="ARBA00022741"/>
    </source>
</evidence>
<dbReference type="SMART" id="SM00220">
    <property type="entry name" value="S_TKc"/>
    <property type="match status" value="1"/>
</dbReference>
<dbReference type="InterPro" id="IPR008271">
    <property type="entry name" value="Ser/Thr_kinase_AS"/>
</dbReference>
<dbReference type="PROSITE" id="PS00107">
    <property type="entry name" value="PROTEIN_KINASE_ATP"/>
    <property type="match status" value="1"/>
</dbReference>
<feature type="compositionally biased region" description="Polar residues" evidence="4">
    <location>
        <begin position="1"/>
        <end position="14"/>
    </location>
</feature>
<feature type="compositionally biased region" description="Polar residues" evidence="4">
    <location>
        <begin position="301"/>
        <end position="311"/>
    </location>
</feature>
<feature type="compositionally biased region" description="Low complexity" evidence="4">
    <location>
        <begin position="713"/>
        <end position="727"/>
    </location>
</feature>
<feature type="region of interest" description="Disordered" evidence="4">
    <location>
        <begin position="622"/>
        <end position="756"/>
    </location>
</feature>
<sequence>MLSAVGSESSNGSPTCGHDEPPARPILASLFTRADDQTMQVDCVEHGQQLSWELQHMPATHVKATSAPEQKARFPLAPPVSSPSPRGDISQADLSMSPAAMFLSSFSPSAASASSPSSEDEVIAGYTLGPIIGVGGFSTVRQASSSQGGTVAVKIIRRADISRQADPTLTRRRLDHEATIWSSLSHEHILPLFSVTQTQHADCYITLYCPAGSLFDILKRDGHPGLLWDDAGMLFRQVVRGLRYLHEVAGVVHGDMKLENVLVDEMGVCRISDFGMARKIGECVDELDSSDARALKPQGSPPANSKRSQSKLGALPSHLSLRRHYGGSRHRNSSPLPASTASTSAMAAKSFQPGSLPYAAPELLLSSAAQYSPHPAQDIWALGVMLYALLTGRLPFIDSYDPRLQMKILHGVYDMPKGIGHGAERVLQGCLERSVPDRWTIAMVDEIAWGIVSGEIDDQVATSPKIASSQHSLKSRSRSRPGVVLDTGAIDDVDSRSRSFSRTSRSISRSPSAARRSSRSVSHSHPYELHQHHHPHPHPHMHQQQYLPLLQPSFSALNNAILRTSSASSSDSSESGPIDSAVLMTPSHSHDLARGRPSRPRWQAQPVVSDSRSVSPLVVARGTGHDSQIPESIDKDAPHNVGATADENESLPSPLNFDESAVYVDEPPQFSSDSGPQEVPDAPYPSARDQLWSVLEKDRRQGARRGSMPPTPAASMSWSSQHSSVASTPRPIPHRLHSGRTRSISTNGEHHTPSMR</sequence>
<keyword evidence="7" id="KW-1185">Reference proteome</keyword>
<evidence type="ECO:0000313" key="7">
    <source>
        <dbReference type="Proteomes" id="UP000218811"/>
    </source>
</evidence>
<evidence type="ECO:0000259" key="5">
    <source>
        <dbReference type="PROSITE" id="PS50011"/>
    </source>
</evidence>
<dbReference type="OMA" id="WGIGWGS"/>
<feature type="binding site" evidence="3">
    <location>
        <position position="154"/>
    </location>
    <ligand>
        <name>ATP</name>
        <dbReference type="ChEBI" id="CHEBI:30616"/>
    </ligand>
</feature>
<dbReference type="PANTHER" id="PTHR24346">
    <property type="entry name" value="MAP/MICROTUBULE AFFINITY-REGULATING KINASE"/>
    <property type="match status" value="1"/>
</dbReference>
<feature type="region of interest" description="Disordered" evidence="4">
    <location>
        <begin position="1"/>
        <end position="24"/>
    </location>
</feature>
<dbReference type="STRING" id="742152.A0A2H3JG70"/>
<dbReference type="OrthoDB" id="4062651at2759"/>
<dbReference type="GO" id="GO:0035556">
    <property type="term" value="P:intracellular signal transduction"/>
    <property type="evidence" value="ECO:0007669"/>
    <property type="project" value="TreeGrafter"/>
</dbReference>
<proteinExistence type="predicted"/>
<reference evidence="6 7" key="1">
    <citation type="journal article" date="2012" name="Science">
        <title>The Paleozoic origin of enzymatic lignin decomposition reconstructed from 31 fungal genomes.</title>
        <authorList>
            <person name="Floudas D."/>
            <person name="Binder M."/>
            <person name="Riley R."/>
            <person name="Barry K."/>
            <person name="Blanchette R.A."/>
            <person name="Henrissat B."/>
            <person name="Martinez A.T."/>
            <person name="Otillar R."/>
            <person name="Spatafora J.W."/>
            <person name="Yadav J.S."/>
            <person name="Aerts A."/>
            <person name="Benoit I."/>
            <person name="Boyd A."/>
            <person name="Carlson A."/>
            <person name="Copeland A."/>
            <person name="Coutinho P.M."/>
            <person name="de Vries R.P."/>
            <person name="Ferreira P."/>
            <person name="Findley K."/>
            <person name="Foster B."/>
            <person name="Gaskell J."/>
            <person name="Glotzer D."/>
            <person name="Gorecki P."/>
            <person name="Heitman J."/>
            <person name="Hesse C."/>
            <person name="Hori C."/>
            <person name="Igarashi K."/>
            <person name="Jurgens J.A."/>
            <person name="Kallen N."/>
            <person name="Kersten P."/>
            <person name="Kohler A."/>
            <person name="Kuees U."/>
            <person name="Kumar T.K.A."/>
            <person name="Kuo A."/>
            <person name="LaButti K."/>
            <person name="Larrondo L.F."/>
            <person name="Lindquist E."/>
            <person name="Ling A."/>
            <person name="Lombard V."/>
            <person name="Lucas S."/>
            <person name="Lundell T."/>
            <person name="Martin R."/>
            <person name="McLaughlin D.J."/>
            <person name="Morgenstern I."/>
            <person name="Morin E."/>
            <person name="Murat C."/>
            <person name="Nagy L.G."/>
            <person name="Nolan M."/>
            <person name="Ohm R.A."/>
            <person name="Patyshakuliyeva A."/>
            <person name="Rokas A."/>
            <person name="Ruiz-Duenas F.J."/>
            <person name="Sabat G."/>
            <person name="Salamov A."/>
            <person name="Samejima M."/>
            <person name="Schmutz J."/>
            <person name="Slot J.C."/>
            <person name="St John F."/>
            <person name="Stenlid J."/>
            <person name="Sun H."/>
            <person name="Sun S."/>
            <person name="Syed K."/>
            <person name="Tsang A."/>
            <person name="Wiebenga A."/>
            <person name="Young D."/>
            <person name="Pisabarro A."/>
            <person name="Eastwood D.C."/>
            <person name="Martin F."/>
            <person name="Cullen D."/>
            <person name="Grigoriev I.V."/>
            <person name="Hibbett D.S."/>
        </authorList>
    </citation>
    <scope>NUCLEOTIDE SEQUENCE [LARGE SCALE GENOMIC DNA]</scope>
    <source>
        <strain evidence="6 7">MD-104</strain>
    </source>
</reference>
<dbReference type="GO" id="GO:0000226">
    <property type="term" value="P:microtubule cytoskeleton organization"/>
    <property type="evidence" value="ECO:0007669"/>
    <property type="project" value="TreeGrafter"/>
</dbReference>
<dbReference type="PANTHER" id="PTHR24346:SF76">
    <property type="entry name" value="NON-SPECIFIC SERINE_THREONINE PROTEIN KINASE"/>
    <property type="match status" value="1"/>
</dbReference>
<dbReference type="InterPro" id="IPR011009">
    <property type="entry name" value="Kinase-like_dom_sf"/>
</dbReference>
<dbReference type="Gene3D" id="1.10.510.10">
    <property type="entry name" value="Transferase(Phosphotransferase) domain 1"/>
    <property type="match status" value="2"/>
</dbReference>
<feature type="region of interest" description="Disordered" evidence="4">
    <location>
        <begin position="64"/>
        <end position="92"/>
    </location>
</feature>
<feature type="region of interest" description="Disordered" evidence="4">
    <location>
        <begin position="565"/>
        <end position="609"/>
    </location>
</feature>
<keyword evidence="2 3" id="KW-0067">ATP-binding</keyword>
<protein>
    <submittedName>
        <fullName evidence="6">Kinase-like protein</fullName>
    </submittedName>
</protein>
<dbReference type="SUPFAM" id="SSF56112">
    <property type="entry name" value="Protein kinase-like (PK-like)"/>
    <property type="match status" value="1"/>
</dbReference>
<feature type="region of interest" description="Disordered" evidence="4">
    <location>
        <begin position="291"/>
        <end position="312"/>
    </location>
</feature>
<dbReference type="PROSITE" id="PS00108">
    <property type="entry name" value="PROTEIN_KINASE_ST"/>
    <property type="match status" value="1"/>
</dbReference>